<feature type="signal peptide" evidence="7">
    <location>
        <begin position="1"/>
        <end position="23"/>
    </location>
</feature>
<sequence length="525" mass="60157">MDRRPLSFAGLLLAFLVGAPAQADSLESVLSPGPVIQGHAKYETDCKQCHVRFNKAGQKGVCLDCHKEVAGDVQTKRRYHGRLEQNDCRRCHTEHKGRSVNIAPLDSKTFDHRLTEFPLKGAHGEPKVKCRDCHVAGKKYREAPSDCYSCHRKDDKHKGSLGRKCADCHVETNWKKTKFDHSKTRFPLAGKHIDVPCKDCHRRPDYKGAPTRCVACHRKDDTHKGRFGPKCESCHNDRDWKTIIFNHERDTKYPLRGAHRLTKCASCHAPSKPLYGTRIASACIDCHRKDDDRKGHKGLFGIKCQSCHTEVNWTRVIFNHDRDTKYPLRGKHAESKCSSCHTGHLYREKLKTDCLSCHKEDDKHEGQIGPKCENCHNERSWKTTRFDHGLTRFPLLGKHADVKCKECHKSLRYKDAPTACYECHKKEDVHKRRLGTKCEECHNARNWKQWKFDHNKQTQFRLDGAHVKLNCLECHKKPVNGKAVAPGTCGACHISDDVHDGRYGNRCERCHNTTNFKQIKPGVVY</sequence>
<evidence type="ECO:0000256" key="4">
    <source>
        <dbReference type="ARBA" id="ARBA00022729"/>
    </source>
</evidence>
<evidence type="ECO:0000256" key="5">
    <source>
        <dbReference type="ARBA" id="ARBA00022982"/>
    </source>
</evidence>
<dbReference type="STRING" id="1817756.A2140_02295"/>
<dbReference type="Gene3D" id="3.90.10.10">
    <property type="entry name" value="Cytochrome C3"/>
    <property type="match status" value="6"/>
</dbReference>
<feature type="chain" id="PRO_5009526581" evidence="7">
    <location>
        <begin position="24"/>
        <end position="525"/>
    </location>
</feature>
<dbReference type="InterPro" id="IPR036280">
    <property type="entry name" value="Multihaem_cyt_sf"/>
</dbReference>
<evidence type="ECO:0000256" key="1">
    <source>
        <dbReference type="ARBA" id="ARBA00022448"/>
    </source>
</evidence>
<dbReference type="InterPro" id="IPR020942">
    <property type="entry name" value="Cyt_c_III_dom"/>
</dbReference>
<dbReference type="GO" id="GO:0020037">
    <property type="term" value="F:heme binding"/>
    <property type="evidence" value="ECO:0007669"/>
    <property type="project" value="InterPro"/>
</dbReference>
<name>A0A1F6T7C5_9PROT</name>
<keyword evidence="1" id="KW-0813">Transport</keyword>
<keyword evidence="3" id="KW-0479">Metal-binding</keyword>
<dbReference type="SUPFAM" id="SSF48695">
    <property type="entry name" value="Multiheme cytochromes"/>
    <property type="match status" value="3"/>
</dbReference>
<dbReference type="Proteomes" id="UP000178379">
    <property type="component" value="Unassembled WGS sequence"/>
</dbReference>
<evidence type="ECO:0000256" key="7">
    <source>
        <dbReference type="SAM" id="SignalP"/>
    </source>
</evidence>
<protein>
    <submittedName>
        <fullName evidence="9">Cytochrome C</fullName>
    </submittedName>
</protein>
<dbReference type="PANTHER" id="PTHR35038:SF8">
    <property type="entry name" value="C-TYPE POLYHEME CYTOCHROME OMCC"/>
    <property type="match status" value="1"/>
</dbReference>
<evidence type="ECO:0000256" key="2">
    <source>
        <dbReference type="ARBA" id="ARBA00022617"/>
    </source>
</evidence>
<keyword evidence="4 7" id="KW-0732">Signal</keyword>
<dbReference type="AlphaFoldDB" id="A0A1F6T7C5"/>
<dbReference type="InterPro" id="IPR051829">
    <property type="entry name" value="Multiheme_Cytochr_ET"/>
</dbReference>
<accession>A0A1F6T7C5</accession>
<evidence type="ECO:0000259" key="8">
    <source>
        <dbReference type="Pfam" id="PF02085"/>
    </source>
</evidence>
<feature type="domain" description="Class III cytochrome C" evidence="8">
    <location>
        <begin position="34"/>
        <end position="99"/>
    </location>
</feature>
<dbReference type="PANTHER" id="PTHR35038">
    <property type="entry name" value="DISSIMILATORY SULFITE REDUCTASE SIRA"/>
    <property type="match status" value="1"/>
</dbReference>
<evidence type="ECO:0000256" key="3">
    <source>
        <dbReference type="ARBA" id="ARBA00022723"/>
    </source>
</evidence>
<organism evidence="9 10">
    <name type="scientific">Candidatus Muproteobacteria bacterium RBG_16_62_13</name>
    <dbReference type="NCBI Taxonomy" id="1817756"/>
    <lineage>
        <taxon>Bacteria</taxon>
        <taxon>Pseudomonadati</taxon>
        <taxon>Pseudomonadota</taxon>
        <taxon>Candidatus Muproteobacteria</taxon>
    </lineage>
</organism>
<keyword evidence="5" id="KW-0249">Electron transport</keyword>
<dbReference type="GO" id="GO:0046872">
    <property type="term" value="F:metal ion binding"/>
    <property type="evidence" value="ECO:0007669"/>
    <property type="project" value="UniProtKB-KW"/>
</dbReference>
<evidence type="ECO:0000256" key="6">
    <source>
        <dbReference type="ARBA" id="ARBA00023004"/>
    </source>
</evidence>
<comment type="caution">
    <text evidence="9">The sequence shown here is derived from an EMBL/GenBank/DDBJ whole genome shotgun (WGS) entry which is preliminary data.</text>
</comment>
<reference evidence="9 10" key="1">
    <citation type="journal article" date="2016" name="Nat. Commun.">
        <title>Thousands of microbial genomes shed light on interconnected biogeochemical processes in an aquifer system.</title>
        <authorList>
            <person name="Anantharaman K."/>
            <person name="Brown C.T."/>
            <person name="Hug L.A."/>
            <person name="Sharon I."/>
            <person name="Castelle C.J."/>
            <person name="Probst A.J."/>
            <person name="Thomas B.C."/>
            <person name="Singh A."/>
            <person name="Wilkins M.J."/>
            <person name="Karaoz U."/>
            <person name="Brodie E.L."/>
            <person name="Williams K.H."/>
            <person name="Hubbard S.S."/>
            <person name="Banfield J.F."/>
        </authorList>
    </citation>
    <scope>NUCLEOTIDE SEQUENCE [LARGE SCALE GENOMIC DNA]</scope>
</reference>
<dbReference type="Pfam" id="PF02085">
    <property type="entry name" value="Cytochrom_CIII"/>
    <property type="match status" value="1"/>
</dbReference>
<gene>
    <name evidence="9" type="ORF">A2140_02295</name>
</gene>
<evidence type="ECO:0000313" key="10">
    <source>
        <dbReference type="Proteomes" id="UP000178379"/>
    </source>
</evidence>
<dbReference type="EMBL" id="MFSQ01000044">
    <property type="protein sequence ID" value="OGI40986.1"/>
    <property type="molecule type" value="Genomic_DNA"/>
</dbReference>
<proteinExistence type="predicted"/>
<dbReference type="CDD" id="cd08168">
    <property type="entry name" value="Cytochrom_C3"/>
    <property type="match status" value="1"/>
</dbReference>
<keyword evidence="2" id="KW-0349">Heme</keyword>
<evidence type="ECO:0000313" key="9">
    <source>
        <dbReference type="EMBL" id="OGI40986.1"/>
    </source>
</evidence>
<dbReference type="GO" id="GO:0009055">
    <property type="term" value="F:electron transfer activity"/>
    <property type="evidence" value="ECO:0007669"/>
    <property type="project" value="InterPro"/>
</dbReference>
<keyword evidence="6" id="KW-0408">Iron</keyword>